<evidence type="ECO:0000256" key="1">
    <source>
        <dbReference type="ARBA" id="ARBA00004162"/>
    </source>
</evidence>
<dbReference type="Proteomes" id="UP000092695">
    <property type="component" value="Chromosome"/>
</dbReference>
<keyword evidence="5" id="KW-1133">Transmembrane helix</keyword>
<dbReference type="PANTHER" id="PTHR30329">
    <property type="entry name" value="STATOR ELEMENT OF FLAGELLAR MOTOR COMPLEX"/>
    <property type="match status" value="1"/>
</dbReference>
<evidence type="ECO:0000313" key="11">
    <source>
        <dbReference type="Proteomes" id="UP000092695"/>
    </source>
</evidence>
<dbReference type="PROSITE" id="PS51123">
    <property type="entry name" value="OMPA_2"/>
    <property type="match status" value="1"/>
</dbReference>
<keyword evidence="3" id="KW-1003">Cell membrane</keyword>
<evidence type="ECO:0000256" key="7">
    <source>
        <dbReference type="PROSITE-ProRule" id="PRU00473"/>
    </source>
</evidence>
<dbReference type="GO" id="GO:0005886">
    <property type="term" value="C:plasma membrane"/>
    <property type="evidence" value="ECO:0007669"/>
    <property type="project" value="UniProtKB-SubCell"/>
</dbReference>
<accession>A0A193LKN1</accession>
<comment type="subcellular location">
    <subcellularLocation>
        <location evidence="1">Cell membrane</location>
        <topology evidence="1">Single-pass membrane protein</topology>
    </subcellularLocation>
</comment>
<keyword evidence="4" id="KW-0812">Transmembrane</keyword>
<dbReference type="Pfam" id="PF13677">
    <property type="entry name" value="MotB_plug"/>
    <property type="match status" value="1"/>
</dbReference>
<dbReference type="InterPro" id="IPR025713">
    <property type="entry name" value="MotB-like_N_dom"/>
</dbReference>
<dbReference type="CDD" id="cd07185">
    <property type="entry name" value="OmpA_C-like"/>
    <property type="match status" value="1"/>
</dbReference>
<evidence type="ECO:0000256" key="2">
    <source>
        <dbReference type="ARBA" id="ARBA00008914"/>
    </source>
</evidence>
<dbReference type="EMBL" id="CP016268">
    <property type="protein sequence ID" value="ANO53072.1"/>
    <property type="molecule type" value="Genomic_DNA"/>
</dbReference>
<dbReference type="SUPFAM" id="SSF103088">
    <property type="entry name" value="OmpA-like"/>
    <property type="match status" value="1"/>
</dbReference>
<keyword evidence="6 7" id="KW-0472">Membrane</keyword>
<dbReference type="KEGG" id="woc:BA177_07455"/>
<feature type="coiled-coil region" evidence="8">
    <location>
        <begin position="89"/>
        <end position="116"/>
    </location>
</feature>
<evidence type="ECO:0000256" key="6">
    <source>
        <dbReference type="ARBA" id="ARBA00023136"/>
    </source>
</evidence>
<evidence type="ECO:0000256" key="5">
    <source>
        <dbReference type="ARBA" id="ARBA00022989"/>
    </source>
</evidence>
<gene>
    <name evidence="10" type="ORF">BA177_07455</name>
</gene>
<evidence type="ECO:0000256" key="3">
    <source>
        <dbReference type="ARBA" id="ARBA00022475"/>
    </source>
</evidence>
<comment type="similarity">
    <text evidence="2">Belongs to the MotB family.</text>
</comment>
<dbReference type="InterPro" id="IPR050330">
    <property type="entry name" value="Bact_OuterMem_StrucFunc"/>
</dbReference>
<evidence type="ECO:0000256" key="8">
    <source>
        <dbReference type="SAM" id="Coils"/>
    </source>
</evidence>
<dbReference type="Pfam" id="PF00691">
    <property type="entry name" value="OmpA"/>
    <property type="match status" value="1"/>
</dbReference>
<evidence type="ECO:0000256" key="4">
    <source>
        <dbReference type="ARBA" id="ARBA00022692"/>
    </source>
</evidence>
<proteinExistence type="inferred from homology"/>
<dbReference type="InterPro" id="IPR036737">
    <property type="entry name" value="OmpA-like_sf"/>
</dbReference>
<dbReference type="PANTHER" id="PTHR30329:SF21">
    <property type="entry name" value="LIPOPROTEIN YIAD-RELATED"/>
    <property type="match status" value="1"/>
</dbReference>
<feature type="domain" description="OmpA-like" evidence="9">
    <location>
        <begin position="125"/>
        <end position="246"/>
    </location>
</feature>
<organism evidence="10 11">
    <name type="scientific">Woeseia oceani</name>
    <dbReference type="NCBI Taxonomy" id="1548547"/>
    <lineage>
        <taxon>Bacteria</taxon>
        <taxon>Pseudomonadati</taxon>
        <taxon>Pseudomonadota</taxon>
        <taxon>Gammaproteobacteria</taxon>
        <taxon>Woeseiales</taxon>
        <taxon>Woeseiaceae</taxon>
        <taxon>Woeseia</taxon>
    </lineage>
</organism>
<dbReference type="InterPro" id="IPR006665">
    <property type="entry name" value="OmpA-like"/>
</dbReference>
<evidence type="ECO:0000313" key="10">
    <source>
        <dbReference type="EMBL" id="ANO53072.1"/>
    </source>
</evidence>
<keyword evidence="8" id="KW-0175">Coiled coil</keyword>
<evidence type="ECO:0000259" key="9">
    <source>
        <dbReference type="PROSITE" id="PS51123"/>
    </source>
</evidence>
<dbReference type="STRING" id="1548547.BA177_07455"/>
<keyword evidence="11" id="KW-1185">Reference proteome</keyword>
<dbReference type="Gene3D" id="3.30.1330.60">
    <property type="entry name" value="OmpA-like domain"/>
    <property type="match status" value="1"/>
</dbReference>
<name>A0A193LKN1_9GAMM</name>
<protein>
    <recommendedName>
        <fullName evidence="9">OmpA-like domain-containing protein</fullName>
    </recommendedName>
</protein>
<dbReference type="OrthoDB" id="9815217at2"/>
<sequence length="272" mass="29986">MTFADLMTLLMCFFVLLLAFSEMDVLKFKQLSGSMKNAFGVQAEIEVKSIPKGTSVVTREFSPGRPDPTALKQVKQFTIDSNQNTLDLLDRKSKEVEETQKHAKRLRLALQEEIANGSVAVETEGMKVIIRILEKASFESGQADVRPAFAPVLLKIGSMIDTNSGEITVSGHTDNIPIYNERFRSNWDLSTSRAVSVTHELLKTASADEGRFMVTGHADTRPRADNDSAENRAKNRRVDISIIRGGDIDDVTEQSVDAPVVSKLTIGVANDE</sequence>
<reference evidence="10 11" key="1">
    <citation type="submission" date="2016-06" db="EMBL/GenBank/DDBJ databases">
        <title>Complete genome sequence of a deep-branching marine Gamma Proteobacterium Woeseia oceani type strain XK5.</title>
        <authorList>
            <person name="Mu D."/>
            <person name="Du Z."/>
        </authorList>
    </citation>
    <scope>NUCLEOTIDE SEQUENCE [LARGE SCALE GENOMIC DNA]</scope>
    <source>
        <strain evidence="10 11">XK5</strain>
    </source>
</reference>
<dbReference type="AlphaFoldDB" id="A0A193LKN1"/>